<dbReference type="OrthoDB" id="2078334at2"/>
<keyword evidence="3 4" id="KW-0378">Hydrolase</keyword>
<dbReference type="EC" id="3.5.3.4" evidence="4"/>
<evidence type="ECO:0000313" key="6">
    <source>
        <dbReference type="EMBL" id="KZE33197.1"/>
    </source>
</evidence>
<evidence type="ECO:0000259" key="5">
    <source>
        <dbReference type="Pfam" id="PF03561"/>
    </source>
</evidence>
<dbReference type="UniPathway" id="UPA00395">
    <property type="reaction ID" value="UER00654"/>
</dbReference>
<keyword evidence="7" id="KW-1185">Reference proteome</keyword>
<dbReference type="Pfam" id="PF03561">
    <property type="entry name" value="Allantoicase"/>
    <property type="match status" value="2"/>
</dbReference>
<feature type="domain" description="Allantoicase" evidence="5">
    <location>
        <begin position="36"/>
        <end position="180"/>
    </location>
</feature>
<dbReference type="PANTHER" id="PTHR12045">
    <property type="entry name" value="ALLANTOICASE"/>
    <property type="match status" value="1"/>
</dbReference>
<dbReference type="InterPro" id="IPR008979">
    <property type="entry name" value="Galactose-bd-like_sf"/>
</dbReference>
<dbReference type="PANTHER" id="PTHR12045:SF3">
    <property type="entry name" value="INACTIVE ALLANTOICASE-RELATED"/>
    <property type="match status" value="1"/>
</dbReference>
<dbReference type="EMBL" id="LQQU01000016">
    <property type="protein sequence ID" value="KZE33197.1"/>
    <property type="molecule type" value="Genomic_DNA"/>
</dbReference>
<accession>A0A163CUF8</accession>
<protein>
    <recommendedName>
        <fullName evidence="4">Probable allantoicase</fullName>
        <ecNumber evidence="4">3.5.3.4</ecNumber>
    </recommendedName>
    <alternativeName>
        <fullName evidence="4">Allantoate amidinohydrolase</fullName>
    </alternativeName>
</protein>
<feature type="domain" description="Allantoicase" evidence="5">
    <location>
        <begin position="202"/>
        <end position="345"/>
    </location>
</feature>
<dbReference type="SUPFAM" id="SSF49785">
    <property type="entry name" value="Galactose-binding domain-like"/>
    <property type="match status" value="2"/>
</dbReference>
<dbReference type="NCBIfam" id="TIGR02961">
    <property type="entry name" value="allantoicase"/>
    <property type="match status" value="1"/>
</dbReference>
<dbReference type="HAMAP" id="MF_00813">
    <property type="entry name" value="Allantoicase"/>
    <property type="match status" value="1"/>
</dbReference>
<dbReference type="Gene3D" id="2.60.120.260">
    <property type="entry name" value="Galactose-binding domain-like"/>
    <property type="match status" value="2"/>
</dbReference>
<proteinExistence type="inferred from homology"/>
<evidence type="ECO:0000256" key="1">
    <source>
        <dbReference type="ARBA" id="ARBA00009242"/>
    </source>
</evidence>
<comment type="catalytic activity">
    <reaction evidence="4">
        <text>allantoate + H2O = (S)-ureidoglycolate + urea</text>
        <dbReference type="Rhea" id="RHEA:11016"/>
        <dbReference type="ChEBI" id="CHEBI:15377"/>
        <dbReference type="ChEBI" id="CHEBI:16199"/>
        <dbReference type="ChEBI" id="CHEBI:17536"/>
        <dbReference type="ChEBI" id="CHEBI:57296"/>
        <dbReference type="EC" id="3.5.3.4"/>
    </reaction>
</comment>
<dbReference type="InterPro" id="IPR005164">
    <property type="entry name" value="Allantoicase"/>
</dbReference>
<organism evidence="6 7">
    <name type="scientific">Crenobacter luteus</name>
    <dbReference type="NCBI Taxonomy" id="1452487"/>
    <lineage>
        <taxon>Bacteria</taxon>
        <taxon>Pseudomonadati</taxon>
        <taxon>Pseudomonadota</taxon>
        <taxon>Betaproteobacteria</taxon>
        <taxon>Neisseriales</taxon>
        <taxon>Neisseriaceae</taxon>
        <taxon>Crenobacter</taxon>
    </lineage>
</organism>
<name>A0A163CUF8_9NEIS</name>
<dbReference type="Proteomes" id="UP000076625">
    <property type="component" value="Unassembled WGS sequence"/>
</dbReference>
<evidence type="ECO:0000256" key="4">
    <source>
        <dbReference type="HAMAP-Rule" id="MF_00813"/>
    </source>
</evidence>
<dbReference type="STRING" id="1452487.AVW16_09350"/>
<dbReference type="GO" id="GO:0004037">
    <property type="term" value="F:allantoicase activity"/>
    <property type="evidence" value="ECO:0007669"/>
    <property type="project" value="UniProtKB-UniRule"/>
</dbReference>
<dbReference type="AlphaFoldDB" id="A0A163CUF8"/>
<dbReference type="GO" id="GO:0006144">
    <property type="term" value="P:purine nucleobase metabolic process"/>
    <property type="evidence" value="ECO:0007669"/>
    <property type="project" value="UniProtKB-KW"/>
</dbReference>
<dbReference type="GO" id="GO:0000256">
    <property type="term" value="P:allantoin catabolic process"/>
    <property type="evidence" value="ECO:0007669"/>
    <property type="project" value="UniProtKB-UniRule"/>
</dbReference>
<evidence type="ECO:0000256" key="3">
    <source>
        <dbReference type="ARBA" id="ARBA00022801"/>
    </source>
</evidence>
<sequence length="347" mass="38916">MAAPNAPVGTIINARPAESVPEFATRYTNLAHEDFGAKVLFCTDEWFAAASRMLQASEPVFIVGKFDDHGKWMDGWETRRRRNGGHDFAIVKLGLPGVIKGFDIETSHFTGNFPPAASIEACYSETDPTEDTVWTEVVATTSLNGDSHHFIEISDERPWTHLRLHIYPDGGVARFRVYGLPKCDWDKKDANELIEVSALENGGRVVAFNNAHFGVPFRLIMPGRGVNMGDGWETRRRREPGNDWCIVELGHAATVEKIEVDTAHFKGNYPDRVSIQAAYVTNSTDQSIVTQAMFWDTLLPEQKTEMDKQHYYGAEQIRDIGPVTHVRLNIFPDGGVSRLRIWGKLAK</sequence>
<dbReference type="FunFam" id="2.60.120.260:FF:000059">
    <property type="entry name" value="Probable allantoicase"/>
    <property type="match status" value="1"/>
</dbReference>
<dbReference type="RefSeq" id="WP_066611348.1">
    <property type="nucleotide sequence ID" value="NZ_LQQU01000016.1"/>
</dbReference>
<evidence type="ECO:0000313" key="7">
    <source>
        <dbReference type="Proteomes" id="UP000076625"/>
    </source>
</evidence>
<comment type="similarity">
    <text evidence="1 4">Belongs to the allantoicase family.</text>
</comment>
<keyword evidence="2 4" id="KW-0659">Purine metabolism</keyword>
<dbReference type="InterPro" id="IPR015908">
    <property type="entry name" value="Allantoicase_dom"/>
</dbReference>
<reference evidence="7" key="1">
    <citation type="submission" date="2016-01" db="EMBL/GenBank/DDBJ databases">
        <title>Draft genome of Chromobacterium sp. F49.</title>
        <authorList>
            <person name="Hong K.W."/>
        </authorList>
    </citation>
    <scope>NUCLEOTIDE SEQUENCE [LARGE SCALE GENOMIC DNA]</scope>
    <source>
        <strain evidence="7">CN10</strain>
    </source>
</reference>
<dbReference type="PIRSF" id="PIRSF016516">
    <property type="entry name" value="Allantoicase"/>
    <property type="match status" value="1"/>
</dbReference>
<gene>
    <name evidence="4" type="primary">alc</name>
    <name evidence="6" type="ORF">AVW16_09350</name>
</gene>
<comment type="pathway">
    <text evidence="4">Nitrogen metabolism; (S)-allantoin degradation; (S)-ureidoglycolate from allantoate (aminidohydrolase route): step 1/1.</text>
</comment>
<comment type="caution">
    <text evidence="6">The sequence shown here is derived from an EMBL/GenBank/DDBJ whole genome shotgun (WGS) entry which is preliminary data.</text>
</comment>
<evidence type="ECO:0000256" key="2">
    <source>
        <dbReference type="ARBA" id="ARBA00022631"/>
    </source>
</evidence>